<organism evidence="2 3">
    <name type="scientific">Aspergillus keveii</name>
    <dbReference type="NCBI Taxonomy" id="714993"/>
    <lineage>
        <taxon>Eukaryota</taxon>
        <taxon>Fungi</taxon>
        <taxon>Dikarya</taxon>
        <taxon>Ascomycota</taxon>
        <taxon>Pezizomycotina</taxon>
        <taxon>Eurotiomycetes</taxon>
        <taxon>Eurotiomycetidae</taxon>
        <taxon>Eurotiales</taxon>
        <taxon>Aspergillaceae</taxon>
        <taxon>Aspergillus</taxon>
        <taxon>Aspergillus subgen. Nidulantes</taxon>
    </lineage>
</organism>
<feature type="compositionally biased region" description="Polar residues" evidence="1">
    <location>
        <begin position="237"/>
        <end position="248"/>
    </location>
</feature>
<accession>A0ABR4G1F8</accession>
<proteinExistence type="predicted"/>
<evidence type="ECO:0000256" key="1">
    <source>
        <dbReference type="SAM" id="MobiDB-lite"/>
    </source>
</evidence>
<reference evidence="2 3" key="1">
    <citation type="submission" date="2024-07" db="EMBL/GenBank/DDBJ databases">
        <title>Section-level genome sequencing and comparative genomics of Aspergillus sections Usti and Cavernicolus.</title>
        <authorList>
            <consortium name="Lawrence Berkeley National Laboratory"/>
            <person name="Nybo J.L."/>
            <person name="Vesth T.C."/>
            <person name="Theobald S."/>
            <person name="Frisvad J.C."/>
            <person name="Larsen T.O."/>
            <person name="Kjaerboelling I."/>
            <person name="Rothschild-Mancinelli K."/>
            <person name="Lyhne E.K."/>
            <person name="Kogle M.E."/>
            <person name="Barry K."/>
            <person name="Clum A."/>
            <person name="Na H."/>
            <person name="Ledsgaard L."/>
            <person name="Lin J."/>
            <person name="Lipzen A."/>
            <person name="Kuo A."/>
            <person name="Riley R."/>
            <person name="Mondo S."/>
            <person name="Labutti K."/>
            <person name="Haridas S."/>
            <person name="Pangalinan J."/>
            <person name="Salamov A.A."/>
            <person name="Simmons B.A."/>
            <person name="Magnuson J.K."/>
            <person name="Chen J."/>
            <person name="Drula E."/>
            <person name="Henrissat B."/>
            <person name="Wiebenga A."/>
            <person name="Lubbers R.J."/>
            <person name="Gomes A.C."/>
            <person name="Makela M.R."/>
            <person name="Stajich J."/>
            <person name="Grigoriev I.V."/>
            <person name="Mortensen U.H."/>
            <person name="De Vries R.P."/>
            <person name="Baker S.E."/>
            <person name="Andersen M.R."/>
        </authorList>
    </citation>
    <scope>NUCLEOTIDE SEQUENCE [LARGE SCALE GENOMIC DNA]</scope>
    <source>
        <strain evidence="2 3">CBS 209.92</strain>
    </source>
</reference>
<feature type="region of interest" description="Disordered" evidence="1">
    <location>
        <begin position="228"/>
        <end position="248"/>
    </location>
</feature>
<protein>
    <submittedName>
        <fullName evidence="2">Uncharacterized protein</fullName>
    </submittedName>
</protein>
<name>A0ABR4G1F8_9EURO</name>
<dbReference type="Proteomes" id="UP001610563">
    <property type="component" value="Unassembled WGS sequence"/>
</dbReference>
<comment type="caution">
    <text evidence="2">The sequence shown here is derived from an EMBL/GenBank/DDBJ whole genome shotgun (WGS) entry which is preliminary data.</text>
</comment>
<evidence type="ECO:0000313" key="3">
    <source>
        <dbReference type="Proteomes" id="UP001610563"/>
    </source>
</evidence>
<dbReference type="EMBL" id="JBFTWV010000065">
    <property type="protein sequence ID" value="KAL2789351.1"/>
    <property type="molecule type" value="Genomic_DNA"/>
</dbReference>
<gene>
    <name evidence="2" type="ORF">BJX66DRAFT_235588</name>
</gene>
<sequence>MDLVNLGPLDLLVDLTSPNRRDDVPCSLRAIWIASWLGELRTICSIACTVLRGIPSRFQSRASNGTVSRGQMKNRQMKEQRCTHHLVRALSILPPGENTQCAPVMTKVAQVSTVPGTLSSTHQPSVPLGTIPQGQGTNGCTHIGFPLAFVKPGLCWYRNVGATTTERTGILTDVKRNHSQALGIQDIEDGRSNRFPIAMKLAIYSHNDDRRALAGPFVISHSVTPKADDTLGADHVNQGNGLQSASRA</sequence>
<keyword evidence="3" id="KW-1185">Reference proteome</keyword>
<evidence type="ECO:0000313" key="2">
    <source>
        <dbReference type="EMBL" id="KAL2789351.1"/>
    </source>
</evidence>